<dbReference type="PROSITE" id="PS51118">
    <property type="entry name" value="HTH_HXLR"/>
    <property type="match status" value="1"/>
</dbReference>
<evidence type="ECO:0000256" key="1">
    <source>
        <dbReference type="ARBA" id="ARBA00023015"/>
    </source>
</evidence>
<keyword evidence="1" id="KW-0805">Transcription regulation</keyword>
<dbReference type="RefSeq" id="WP_173212438.1">
    <property type="nucleotide sequence ID" value="NZ_CP053921.1"/>
</dbReference>
<gene>
    <name evidence="5" type="ORF">HQR01_03025</name>
</gene>
<dbReference type="KEGG" id="emv:HQR01_03025"/>
<dbReference type="AlphaFoldDB" id="A0A7D3XGN0"/>
<dbReference type="Gene3D" id="1.10.10.10">
    <property type="entry name" value="Winged helix-like DNA-binding domain superfamily/Winged helix DNA-binding domain"/>
    <property type="match status" value="1"/>
</dbReference>
<dbReference type="Pfam" id="PF01638">
    <property type="entry name" value="HxlR"/>
    <property type="match status" value="1"/>
</dbReference>
<evidence type="ECO:0000259" key="4">
    <source>
        <dbReference type="PROSITE" id="PS51118"/>
    </source>
</evidence>
<dbReference type="EMBL" id="CP053921">
    <property type="protein sequence ID" value="QKG70418.1"/>
    <property type="molecule type" value="Genomic_DNA"/>
</dbReference>
<sequence>MIEPGKRVRGSRTGRPIMVLLDLLGQRWTLRVLWELRDGPVSFRALRAKCDDVSPTLLNARLKQLREGGIVELGDEGFRLSSQGAALAGHLNGLNRWAKGWAQGNSQPGD</sequence>
<dbReference type="PANTHER" id="PTHR33204">
    <property type="entry name" value="TRANSCRIPTIONAL REGULATOR, MARR FAMILY"/>
    <property type="match status" value="1"/>
</dbReference>
<protein>
    <submittedName>
        <fullName evidence="5">Helix-turn-helix transcriptional regulator</fullName>
    </submittedName>
</protein>
<keyword evidence="3" id="KW-0804">Transcription</keyword>
<dbReference type="InterPro" id="IPR011991">
    <property type="entry name" value="ArsR-like_HTH"/>
</dbReference>
<dbReference type="SUPFAM" id="SSF46785">
    <property type="entry name" value="Winged helix' DNA-binding domain"/>
    <property type="match status" value="1"/>
</dbReference>
<keyword evidence="2" id="KW-0238">DNA-binding</keyword>
<evidence type="ECO:0000313" key="5">
    <source>
        <dbReference type="EMBL" id="QKG70418.1"/>
    </source>
</evidence>
<dbReference type="PANTHER" id="PTHR33204:SF37">
    <property type="entry name" value="HTH-TYPE TRANSCRIPTIONAL REGULATOR YODB"/>
    <property type="match status" value="1"/>
</dbReference>
<dbReference type="InterPro" id="IPR036388">
    <property type="entry name" value="WH-like_DNA-bd_sf"/>
</dbReference>
<accession>A0A7D3XGN0</accession>
<feature type="domain" description="HTH hxlR-type" evidence="4">
    <location>
        <begin position="15"/>
        <end position="106"/>
    </location>
</feature>
<dbReference type="InterPro" id="IPR002577">
    <property type="entry name" value="HTH_HxlR"/>
</dbReference>
<reference evidence="5 6" key="1">
    <citation type="submission" date="2020-05" db="EMBL/GenBank/DDBJ databases">
        <title>Erythrobacter mangrovi sp. nov., isolated from rhizosphere soil of mangrove plant (Kandelia candel).</title>
        <authorList>
            <person name="Ye Y.H."/>
        </authorList>
    </citation>
    <scope>NUCLEOTIDE SEQUENCE [LARGE SCALE GENOMIC DNA]</scope>
    <source>
        <strain evidence="5 6">EB310</strain>
    </source>
</reference>
<name>A0A7D3XGN0_9SPHN</name>
<dbReference type="GO" id="GO:0006355">
    <property type="term" value="P:regulation of DNA-templated transcription"/>
    <property type="evidence" value="ECO:0007669"/>
    <property type="project" value="UniProtKB-ARBA"/>
</dbReference>
<organism evidence="5 6">
    <name type="scientific">Erythrobacter mangrovi</name>
    <dbReference type="NCBI Taxonomy" id="2739433"/>
    <lineage>
        <taxon>Bacteria</taxon>
        <taxon>Pseudomonadati</taxon>
        <taxon>Pseudomonadota</taxon>
        <taxon>Alphaproteobacteria</taxon>
        <taxon>Sphingomonadales</taxon>
        <taxon>Erythrobacteraceae</taxon>
        <taxon>Erythrobacter/Porphyrobacter group</taxon>
        <taxon>Erythrobacter</taxon>
    </lineage>
</organism>
<evidence type="ECO:0000313" key="6">
    <source>
        <dbReference type="Proteomes" id="UP000504693"/>
    </source>
</evidence>
<evidence type="ECO:0000256" key="3">
    <source>
        <dbReference type="ARBA" id="ARBA00023163"/>
    </source>
</evidence>
<dbReference type="GO" id="GO:0003677">
    <property type="term" value="F:DNA binding"/>
    <property type="evidence" value="ECO:0007669"/>
    <property type="project" value="UniProtKB-KW"/>
</dbReference>
<keyword evidence="6" id="KW-1185">Reference proteome</keyword>
<dbReference type="CDD" id="cd00090">
    <property type="entry name" value="HTH_ARSR"/>
    <property type="match status" value="1"/>
</dbReference>
<evidence type="ECO:0000256" key="2">
    <source>
        <dbReference type="ARBA" id="ARBA00023125"/>
    </source>
</evidence>
<proteinExistence type="predicted"/>
<dbReference type="InterPro" id="IPR036390">
    <property type="entry name" value="WH_DNA-bd_sf"/>
</dbReference>
<dbReference type="Proteomes" id="UP000504693">
    <property type="component" value="Chromosome"/>
</dbReference>